<accession>A0ABU3P1K0</accession>
<reference evidence="5 6" key="1">
    <citation type="submission" date="2023-07" db="EMBL/GenBank/DDBJ databases">
        <title>The novel representative of Negativicutes class, Anaeroselena agilis gen. nov. sp. nov.</title>
        <authorList>
            <person name="Prokofeva M.I."/>
            <person name="Elcheninov A.G."/>
            <person name="Klyukina A."/>
            <person name="Kublanov I.V."/>
            <person name="Frolov E.N."/>
            <person name="Podosokorskaya O.A."/>
        </authorList>
    </citation>
    <scope>NUCLEOTIDE SEQUENCE [LARGE SCALE GENOMIC DNA]</scope>
    <source>
        <strain evidence="5 6">4137-cl</strain>
    </source>
</reference>
<dbReference type="Gene3D" id="1.20.120.530">
    <property type="entry name" value="GntR ligand-binding domain-like"/>
    <property type="match status" value="1"/>
</dbReference>
<dbReference type="SMART" id="SM00345">
    <property type="entry name" value="HTH_GNTR"/>
    <property type="match status" value="1"/>
</dbReference>
<evidence type="ECO:0000313" key="5">
    <source>
        <dbReference type="EMBL" id="MDT8902907.1"/>
    </source>
</evidence>
<dbReference type="InterPro" id="IPR011711">
    <property type="entry name" value="GntR_C"/>
</dbReference>
<name>A0ABU3P1K0_9FIRM</name>
<protein>
    <submittedName>
        <fullName evidence="5">GntR family transcriptional regulator</fullName>
    </submittedName>
</protein>
<feature type="domain" description="HTH gntR-type" evidence="4">
    <location>
        <begin position="10"/>
        <end position="77"/>
    </location>
</feature>
<sequence>MIAIERYQQESAREYVYRLLKTNIINLTLPPGQSISEQETAERLHVSRTPVREAFIKLSQENLLDIYPQKGTYVSLIDTDQVEESKFVRETLEREVIQQACIAFNGEDLFQLQSCVALQELCISEKNYHKFFELDETMHATIFKGCKKARTWAMLQQMNAHYNRVRMLNLSVGFDWDQLIHQHRELVRAIREKDRVLAKKTIDLHLNKVVVDLEYLRGEYGHYFLPRKTNNPNAQLAK</sequence>
<dbReference type="InterPro" id="IPR008920">
    <property type="entry name" value="TF_FadR/GntR_C"/>
</dbReference>
<dbReference type="CDD" id="cd07377">
    <property type="entry name" value="WHTH_GntR"/>
    <property type="match status" value="1"/>
</dbReference>
<evidence type="ECO:0000256" key="1">
    <source>
        <dbReference type="ARBA" id="ARBA00023015"/>
    </source>
</evidence>
<evidence type="ECO:0000259" key="4">
    <source>
        <dbReference type="PROSITE" id="PS50949"/>
    </source>
</evidence>
<evidence type="ECO:0000256" key="2">
    <source>
        <dbReference type="ARBA" id="ARBA00023125"/>
    </source>
</evidence>
<gene>
    <name evidence="5" type="ORF">Q4T40_16820</name>
</gene>
<proteinExistence type="predicted"/>
<dbReference type="SMART" id="SM00895">
    <property type="entry name" value="FCD"/>
    <property type="match status" value="1"/>
</dbReference>
<dbReference type="InterPro" id="IPR000524">
    <property type="entry name" value="Tscrpt_reg_HTH_GntR"/>
</dbReference>
<keyword evidence="3" id="KW-0804">Transcription</keyword>
<evidence type="ECO:0000313" key="6">
    <source>
        <dbReference type="Proteomes" id="UP001254848"/>
    </source>
</evidence>
<dbReference type="SUPFAM" id="SSF48008">
    <property type="entry name" value="GntR ligand-binding domain-like"/>
    <property type="match status" value="1"/>
</dbReference>
<keyword evidence="6" id="KW-1185">Reference proteome</keyword>
<dbReference type="Proteomes" id="UP001254848">
    <property type="component" value="Unassembled WGS sequence"/>
</dbReference>
<keyword evidence="1" id="KW-0805">Transcription regulation</keyword>
<dbReference type="InterPro" id="IPR036388">
    <property type="entry name" value="WH-like_DNA-bd_sf"/>
</dbReference>
<organism evidence="5 6">
    <name type="scientific">Anaeroselena agilis</name>
    <dbReference type="NCBI Taxonomy" id="3063788"/>
    <lineage>
        <taxon>Bacteria</taxon>
        <taxon>Bacillati</taxon>
        <taxon>Bacillota</taxon>
        <taxon>Negativicutes</taxon>
        <taxon>Acetonemataceae</taxon>
        <taxon>Anaeroselena</taxon>
    </lineage>
</organism>
<dbReference type="PANTHER" id="PTHR43537">
    <property type="entry name" value="TRANSCRIPTIONAL REGULATOR, GNTR FAMILY"/>
    <property type="match status" value="1"/>
</dbReference>
<dbReference type="Pfam" id="PF00392">
    <property type="entry name" value="GntR"/>
    <property type="match status" value="1"/>
</dbReference>
<evidence type="ECO:0000256" key="3">
    <source>
        <dbReference type="ARBA" id="ARBA00023163"/>
    </source>
</evidence>
<dbReference type="RefSeq" id="WP_413781375.1">
    <property type="nucleotide sequence ID" value="NZ_JAUOZS010000001.1"/>
</dbReference>
<dbReference type="InterPro" id="IPR036390">
    <property type="entry name" value="WH_DNA-bd_sf"/>
</dbReference>
<dbReference type="PROSITE" id="PS50949">
    <property type="entry name" value="HTH_GNTR"/>
    <property type="match status" value="1"/>
</dbReference>
<dbReference type="EMBL" id="JAUOZS010000001">
    <property type="protein sequence ID" value="MDT8902907.1"/>
    <property type="molecule type" value="Genomic_DNA"/>
</dbReference>
<dbReference type="PANTHER" id="PTHR43537:SF6">
    <property type="entry name" value="HTH-TYPE TRANSCRIPTIONAL REPRESSOR RSPR"/>
    <property type="match status" value="1"/>
</dbReference>
<dbReference type="Pfam" id="PF07729">
    <property type="entry name" value="FCD"/>
    <property type="match status" value="1"/>
</dbReference>
<comment type="caution">
    <text evidence="5">The sequence shown here is derived from an EMBL/GenBank/DDBJ whole genome shotgun (WGS) entry which is preliminary data.</text>
</comment>
<keyword evidence="2" id="KW-0238">DNA-binding</keyword>
<dbReference type="Gene3D" id="1.10.10.10">
    <property type="entry name" value="Winged helix-like DNA-binding domain superfamily/Winged helix DNA-binding domain"/>
    <property type="match status" value="1"/>
</dbReference>
<dbReference type="SUPFAM" id="SSF46785">
    <property type="entry name" value="Winged helix' DNA-binding domain"/>
    <property type="match status" value="1"/>
</dbReference>